<dbReference type="STRING" id="321146.A0A139HKM4"/>
<proteinExistence type="inferred from homology"/>
<dbReference type="AlphaFoldDB" id="A0A139HKM4"/>
<feature type="compositionally biased region" description="Basic and acidic residues" evidence="2">
    <location>
        <begin position="1"/>
        <end position="10"/>
    </location>
</feature>
<feature type="domain" description="Interferon-related developmental regulator N-terminal" evidence="3">
    <location>
        <begin position="68"/>
        <end position="365"/>
    </location>
</feature>
<gene>
    <name evidence="4" type="ORF">AC578_689</name>
</gene>
<reference evidence="4 5" key="1">
    <citation type="submission" date="2015-07" db="EMBL/GenBank/DDBJ databases">
        <title>Comparative genomics of the Sigatoka disease complex on banana suggests a link between parallel evolutionary changes in Pseudocercospora fijiensis and Pseudocercospora eumusae and increased virulence on the banana host.</title>
        <authorList>
            <person name="Chang T.-C."/>
            <person name="Salvucci A."/>
            <person name="Crous P.W."/>
            <person name="Stergiopoulos I."/>
        </authorList>
    </citation>
    <scope>NUCLEOTIDE SEQUENCE [LARGE SCALE GENOMIC DNA]</scope>
    <source>
        <strain evidence="4 5">CBS 114824</strain>
    </source>
</reference>
<keyword evidence="5" id="KW-1185">Reference proteome</keyword>
<feature type="region of interest" description="Disordered" evidence="2">
    <location>
        <begin position="1"/>
        <end position="65"/>
    </location>
</feature>
<dbReference type="Gene3D" id="1.25.10.10">
    <property type="entry name" value="Leucine-rich Repeat Variant"/>
    <property type="match status" value="1"/>
</dbReference>
<dbReference type="InterPro" id="IPR007701">
    <property type="entry name" value="Interferon-rel_develop_reg_N"/>
</dbReference>
<feature type="compositionally biased region" description="Acidic residues" evidence="2">
    <location>
        <begin position="297"/>
        <end position="309"/>
    </location>
</feature>
<evidence type="ECO:0000256" key="2">
    <source>
        <dbReference type="SAM" id="MobiDB-lite"/>
    </source>
</evidence>
<sequence length="441" mass="49246">MREKDLRKIALESGKTVSRKARSKESTPPISRGSSAQPSPRGSRIASRQGSDDESELSDTTEWSTNSIDALVAPSELDDGPGDAWAAELEDCINTLIDRKRSSTEGREQYLSRFNLILTRHYAEEELKPKIDEIVPILLKSVKSGQSEREVILALKALALIIITEPSETVYDTVQGIFKSTINDSQHGSAKVAAIHALSLATFYGGATVEETEEVMQFFLEIASSDGAVIEAEDDAEVVVASLEEWGLLATQLDDMEDATEEAMDTFVDQLESSDVGVQIAAGDNIALLYEKSFTEAESDDEPADSDDEDRGRGPRMIKRYTVYRQEHLLQQRLEKLAKGHSKRVSKQDRKNLHTEFKDILNTVEKPTRGPRYSTALDEEGREYGSRMKVTIHGGGKMSIDKWWKLHRLNGLKRLLQSGFMVHYEHNQVVFDSLPVIVEDN</sequence>
<dbReference type="PANTHER" id="PTHR12354">
    <property type="entry name" value="INTERFERON-RELATED DEVELOPMENTAL REGULATOR"/>
    <property type="match status" value="1"/>
</dbReference>
<dbReference type="SUPFAM" id="SSF48371">
    <property type="entry name" value="ARM repeat"/>
    <property type="match status" value="1"/>
</dbReference>
<comment type="caution">
    <text evidence="4">The sequence shown here is derived from an EMBL/GenBank/DDBJ whole genome shotgun (WGS) entry which is preliminary data.</text>
</comment>
<dbReference type="OrthoDB" id="18978at2759"/>
<dbReference type="InterPro" id="IPR039777">
    <property type="entry name" value="IFRD"/>
</dbReference>
<accession>A0A139HKM4</accession>
<dbReference type="Proteomes" id="UP000070133">
    <property type="component" value="Unassembled WGS sequence"/>
</dbReference>
<feature type="region of interest" description="Disordered" evidence="2">
    <location>
        <begin position="294"/>
        <end position="314"/>
    </location>
</feature>
<comment type="similarity">
    <text evidence="1">Belongs to the IFRD family.</text>
</comment>
<name>A0A139HKM4_9PEZI</name>
<dbReference type="InterPro" id="IPR016024">
    <property type="entry name" value="ARM-type_fold"/>
</dbReference>
<dbReference type="Pfam" id="PF05004">
    <property type="entry name" value="IFRD"/>
    <property type="match status" value="1"/>
</dbReference>
<organism evidence="4 5">
    <name type="scientific">Pseudocercospora eumusae</name>
    <dbReference type="NCBI Taxonomy" id="321146"/>
    <lineage>
        <taxon>Eukaryota</taxon>
        <taxon>Fungi</taxon>
        <taxon>Dikarya</taxon>
        <taxon>Ascomycota</taxon>
        <taxon>Pezizomycotina</taxon>
        <taxon>Dothideomycetes</taxon>
        <taxon>Dothideomycetidae</taxon>
        <taxon>Mycosphaerellales</taxon>
        <taxon>Mycosphaerellaceae</taxon>
        <taxon>Pseudocercospora</taxon>
    </lineage>
</organism>
<dbReference type="PANTHER" id="PTHR12354:SF1">
    <property type="entry name" value="INTERFERON-RELATED DEVELOPMENTAL REGULATOR 1"/>
    <property type="match status" value="1"/>
</dbReference>
<feature type="compositionally biased region" description="Polar residues" evidence="2">
    <location>
        <begin position="26"/>
        <end position="40"/>
    </location>
</feature>
<evidence type="ECO:0000313" key="4">
    <source>
        <dbReference type="EMBL" id="KXT03024.1"/>
    </source>
</evidence>
<evidence type="ECO:0000256" key="1">
    <source>
        <dbReference type="ARBA" id="ARBA00008828"/>
    </source>
</evidence>
<evidence type="ECO:0000313" key="5">
    <source>
        <dbReference type="Proteomes" id="UP000070133"/>
    </source>
</evidence>
<evidence type="ECO:0000259" key="3">
    <source>
        <dbReference type="Pfam" id="PF05004"/>
    </source>
</evidence>
<dbReference type="InterPro" id="IPR011989">
    <property type="entry name" value="ARM-like"/>
</dbReference>
<dbReference type="EMBL" id="LFZN01000034">
    <property type="protein sequence ID" value="KXT03024.1"/>
    <property type="molecule type" value="Genomic_DNA"/>
</dbReference>
<protein>
    <recommendedName>
        <fullName evidence="3">Interferon-related developmental regulator N-terminal domain-containing protein</fullName>
    </recommendedName>
</protein>